<evidence type="ECO:0000313" key="5">
    <source>
        <dbReference type="Proteomes" id="UP001146120"/>
    </source>
</evidence>
<dbReference type="PANTHER" id="PTHR11875">
    <property type="entry name" value="TESTIS-SPECIFIC Y-ENCODED PROTEIN"/>
    <property type="match status" value="1"/>
</dbReference>
<dbReference type="SUPFAM" id="SSF143113">
    <property type="entry name" value="NAP-like"/>
    <property type="match status" value="1"/>
</dbReference>
<proteinExistence type="inferred from homology"/>
<feature type="compositionally biased region" description="Acidic residues" evidence="3">
    <location>
        <begin position="208"/>
        <end position="238"/>
    </location>
</feature>
<accession>A0AAV2ZD26</accession>
<dbReference type="EMBL" id="DAKRPA010000011">
    <property type="protein sequence ID" value="DBA04201.1"/>
    <property type="molecule type" value="Genomic_DNA"/>
</dbReference>
<evidence type="ECO:0000256" key="3">
    <source>
        <dbReference type="SAM" id="MobiDB-lite"/>
    </source>
</evidence>
<organism evidence="4 5">
    <name type="scientific">Lagenidium giganteum</name>
    <dbReference type="NCBI Taxonomy" id="4803"/>
    <lineage>
        <taxon>Eukaryota</taxon>
        <taxon>Sar</taxon>
        <taxon>Stramenopiles</taxon>
        <taxon>Oomycota</taxon>
        <taxon>Peronosporomycetes</taxon>
        <taxon>Pythiales</taxon>
        <taxon>Pythiaceae</taxon>
    </lineage>
</organism>
<dbReference type="Gene3D" id="1.20.5.1500">
    <property type="match status" value="1"/>
</dbReference>
<feature type="region of interest" description="Disordered" evidence="3">
    <location>
        <begin position="1"/>
        <end position="25"/>
    </location>
</feature>
<gene>
    <name evidence="4" type="ORF">N0F65_004309</name>
</gene>
<comment type="caution">
    <text evidence="4">The sequence shown here is derived from an EMBL/GenBank/DDBJ whole genome shotgun (WGS) entry which is preliminary data.</text>
</comment>
<reference evidence="4" key="1">
    <citation type="submission" date="2022-11" db="EMBL/GenBank/DDBJ databases">
        <authorList>
            <person name="Morgan W.R."/>
            <person name="Tartar A."/>
        </authorList>
    </citation>
    <scope>NUCLEOTIDE SEQUENCE</scope>
    <source>
        <strain evidence="4">ARSEF 373</strain>
    </source>
</reference>
<dbReference type="InterPro" id="IPR002164">
    <property type="entry name" value="NAP_family"/>
</dbReference>
<evidence type="ECO:0000256" key="1">
    <source>
        <dbReference type="ARBA" id="ARBA00009947"/>
    </source>
</evidence>
<comment type="similarity">
    <text evidence="1 2">Belongs to the nucleosome assembly protein (NAP) family.</text>
</comment>
<dbReference type="Pfam" id="PF00956">
    <property type="entry name" value="NAP"/>
    <property type="match status" value="1"/>
</dbReference>
<dbReference type="GO" id="GO:0006334">
    <property type="term" value="P:nucleosome assembly"/>
    <property type="evidence" value="ECO:0007669"/>
    <property type="project" value="InterPro"/>
</dbReference>
<dbReference type="AlphaFoldDB" id="A0AAV2ZD26"/>
<dbReference type="InterPro" id="IPR037231">
    <property type="entry name" value="NAP-like_sf"/>
</dbReference>
<dbReference type="Gene3D" id="3.30.1120.90">
    <property type="entry name" value="Nucleosome assembly protein"/>
    <property type="match status" value="1"/>
</dbReference>
<evidence type="ECO:0000256" key="2">
    <source>
        <dbReference type="RuleBase" id="RU003876"/>
    </source>
</evidence>
<sequence length="238" mass="27538">MAGPPSPKRQRTGEKTDGEDEKEIAQVQEVIDRVAKVEEELEKENTKLAKEILAIESKYNTIKRPIFVKRAKLLKEIPNFWKQTFVNHMLIGNALDEDDTEILSHLQEMDVTHGDENGSYKIELTFKENPYFSNKSLWKEINFNEEGESTVKSSGIKWKKADKKEKKDDDEENASFIEWFASSDEDHDVADIIKEEIWKNPVQFYLNLDEDDDEEEEGEGEEGEDGEDDGDDDAEEEE</sequence>
<reference evidence="4" key="2">
    <citation type="journal article" date="2023" name="Microbiol Resour">
        <title>Decontamination and Annotation of the Draft Genome Sequence of the Oomycete Lagenidium giganteum ARSEF 373.</title>
        <authorList>
            <person name="Morgan W.R."/>
            <person name="Tartar A."/>
        </authorList>
    </citation>
    <scope>NUCLEOTIDE SEQUENCE</scope>
    <source>
        <strain evidence="4">ARSEF 373</strain>
    </source>
</reference>
<dbReference type="Proteomes" id="UP001146120">
    <property type="component" value="Unassembled WGS sequence"/>
</dbReference>
<dbReference type="GO" id="GO:0005634">
    <property type="term" value="C:nucleus"/>
    <property type="evidence" value="ECO:0007669"/>
    <property type="project" value="InterPro"/>
</dbReference>
<name>A0AAV2ZD26_9STRA</name>
<evidence type="ECO:0000313" key="4">
    <source>
        <dbReference type="EMBL" id="DBA04201.1"/>
    </source>
</evidence>
<keyword evidence="5" id="KW-1185">Reference proteome</keyword>
<feature type="region of interest" description="Disordered" evidence="3">
    <location>
        <begin position="204"/>
        <end position="238"/>
    </location>
</feature>
<protein>
    <submittedName>
        <fullName evidence="4">Uncharacterized protein</fullName>
    </submittedName>
</protein>